<reference evidence="9" key="1">
    <citation type="submission" date="2017-02" db="UniProtKB">
        <authorList>
            <consortium name="WormBaseParasite"/>
        </authorList>
    </citation>
    <scope>IDENTIFICATION</scope>
</reference>
<dbReference type="Proteomes" id="UP000046392">
    <property type="component" value="Unplaced"/>
</dbReference>
<evidence type="ECO:0000256" key="1">
    <source>
        <dbReference type="ARBA" id="ARBA00022679"/>
    </source>
</evidence>
<keyword evidence="2" id="KW-0548">Nucleotidyltransferase</keyword>
<evidence type="ECO:0000259" key="7">
    <source>
        <dbReference type="PROSITE" id="PS50878"/>
    </source>
</evidence>
<keyword evidence="6" id="KW-0695">RNA-directed DNA polymerase</keyword>
<dbReference type="PROSITE" id="PS50878">
    <property type="entry name" value="RT_POL"/>
    <property type="match status" value="1"/>
</dbReference>
<dbReference type="PANTHER" id="PTHR37984">
    <property type="entry name" value="PROTEIN CBG26694"/>
    <property type="match status" value="1"/>
</dbReference>
<keyword evidence="4" id="KW-0255">Endonuclease</keyword>
<dbReference type="InterPro" id="IPR043502">
    <property type="entry name" value="DNA/RNA_pol_sf"/>
</dbReference>
<dbReference type="Pfam" id="PF17917">
    <property type="entry name" value="RT_RNaseH"/>
    <property type="match status" value="1"/>
</dbReference>
<dbReference type="STRING" id="174720.A0A0N5C079"/>
<dbReference type="CDD" id="cd09274">
    <property type="entry name" value="RNase_HI_RT_Ty3"/>
    <property type="match status" value="1"/>
</dbReference>
<name>A0A0N5C079_STREA</name>
<keyword evidence="3" id="KW-0540">Nuclease</keyword>
<accession>A0A0N5C079</accession>
<dbReference type="AlphaFoldDB" id="A0A0N5C079"/>
<dbReference type="WBParaSite" id="SPAL_0001141100.1">
    <property type="protein sequence ID" value="SPAL_0001141100.1"/>
    <property type="gene ID" value="SPAL_0001141100"/>
</dbReference>
<dbReference type="Pfam" id="PF00078">
    <property type="entry name" value="RVT_1"/>
    <property type="match status" value="1"/>
</dbReference>
<dbReference type="InterPro" id="IPR041373">
    <property type="entry name" value="RT_RNaseH"/>
</dbReference>
<evidence type="ECO:0000256" key="2">
    <source>
        <dbReference type="ARBA" id="ARBA00022695"/>
    </source>
</evidence>
<dbReference type="CDD" id="cd01647">
    <property type="entry name" value="RT_LTR"/>
    <property type="match status" value="1"/>
</dbReference>
<dbReference type="SUPFAM" id="SSF56672">
    <property type="entry name" value="DNA/RNA polymerases"/>
    <property type="match status" value="1"/>
</dbReference>
<dbReference type="GO" id="GO:0004519">
    <property type="term" value="F:endonuclease activity"/>
    <property type="evidence" value="ECO:0007669"/>
    <property type="project" value="UniProtKB-KW"/>
</dbReference>
<keyword evidence="1" id="KW-0808">Transferase</keyword>
<evidence type="ECO:0000256" key="4">
    <source>
        <dbReference type="ARBA" id="ARBA00022759"/>
    </source>
</evidence>
<sequence>MNFSKLSVNSTKPTLKFGIDPLKLIRARPNFKGRPGIDKITEEAAGKNFYTSFDLKAGFHQIPLDENSRKILASITHEGIFQYKVMPMGLTGSPDKFQEIMDEVLFRLPNCYVYLDDILTCASDEDIHLDNINAILQRITEFSMKINIAKCQFGRPSVQYLEFVIDKQGMNPNPEKVKAINNKSIPRASLVHKDKPIAFASRSLKPAEKNYPVIKLEALGLVYALKQFRPYIYGKHTIAITDHRTLLAFLKNKELTGILQRYQMAIMEYDLTIQYIKEDGNNVADKKLPSKMEIMNILTNNF</sequence>
<dbReference type="Gene3D" id="3.10.10.10">
    <property type="entry name" value="HIV Type 1 Reverse Transcriptase, subunit A, domain 1"/>
    <property type="match status" value="1"/>
</dbReference>
<protein>
    <submittedName>
        <fullName evidence="9">Reverse transcriptase domain-containing protein</fullName>
    </submittedName>
</protein>
<evidence type="ECO:0000256" key="6">
    <source>
        <dbReference type="ARBA" id="ARBA00022918"/>
    </source>
</evidence>
<proteinExistence type="predicted"/>
<dbReference type="InterPro" id="IPR000477">
    <property type="entry name" value="RT_dom"/>
</dbReference>
<feature type="domain" description="Reverse transcriptase" evidence="7">
    <location>
        <begin position="1"/>
        <end position="165"/>
    </location>
</feature>
<organism evidence="8 9">
    <name type="scientific">Strongyloides papillosus</name>
    <name type="common">Intestinal threadworm</name>
    <dbReference type="NCBI Taxonomy" id="174720"/>
    <lineage>
        <taxon>Eukaryota</taxon>
        <taxon>Metazoa</taxon>
        <taxon>Ecdysozoa</taxon>
        <taxon>Nematoda</taxon>
        <taxon>Chromadorea</taxon>
        <taxon>Rhabditida</taxon>
        <taxon>Tylenchina</taxon>
        <taxon>Panagrolaimomorpha</taxon>
        <taxon>Strongyloidoidea</taxon>
        <taxon>Strongyloididae</taxon>
        <taxon>Strongyloides</taxon>
    </lineage>
</organism>
<evidence type="ECO:0000256" key="5">
    <source>
        <dbReference type="ARBA" id="ARBA00022801"/>
    </source>
</evidence>
<evidence type="ECO:0000313" key="8">
    <source>
        <dbReference type="Proteomes" id="UP000046392"/>
    </source>
</evidence>
<evidence type="ECO:0000313" key="9">
    <source>
        <dbReference type="WBParaSite" id="SPAL_0001141100.1"/>
    </source>
</evidence>
<dbReference type="GO" id="GO:0003964">
    <property type="term" value="F:RNA-directed DNA polymerase activity"/>
    <property type="evidence" value="ECO:0007669"/>
    <property type="project" value="UniProtKB-KW"/>
</dbReference>
<keyword evidence="5" id="KW-0378">Hydrolase</keyword>
<evidence type="ECO:0000256" key="3">
    <source>
        <dbReference type="ARBA" id="ARBA00022722"/>
    </source>
</evidence>
<dbReference type="GO" id="GO:0016787">
    <property type="term" value="F:hydrolase activity"/>
    <property type="evidence" value="ECO:0007669"/>
    <property type="project" value="UniProtKB-KW"/>
</dbReference>
<dbReference type="InterPro" id="IPR043128">
    <property type="entry name" value="Rev_trsase/Diguanyl_cyclase"/>
</dbReference>
<dbReference type="PANTHER" id="PTHR37984:SF5">
    <property type="entry name" value="PROTEIN NYNRIN-LIKE"/>
    <property type="match status" value="1"/>
</dbReference>
<dbReference type="Gene3D" id="3.30.70.270">
    <property type="match status" value="1"/>
</dbReference>
<keyword evidence="8" id="KW-1185">Reference proteome</keyword>
<dbReference type="InterPro" id="IPR050951">
    <property type="entry name" value="Retrovirus_Pol_polyprotein"/>
</dbReference>